<feature type="signal peptide" evidence="1">
    <location>
        <begin position="1"/>
        <end position="22"/>
    </location>
</feature>
<feature type="chain" id="PRO_5011555612" description="HEAT repeat domain-containing protein" evidence="1">
    <location>
        <begin position="23"/>
        <end position="346"/>
    </location>
</feature>
<organism evidence="2 3">
    <name type="scientific">Rhodanobacter glycinis</name>
    <dbReference type="NCBI Taxonomy" id="582702"/>
    <lineage>
        <taxon>Bacteria</taxon>
        <taxon>Pseudomonadati</taxon>
        <taxon>Pseudomonadota</taxon>
        <taxon>Gammaproteobacteria</taxon>
        <taxon>Lysobacterales</taxon>
        <taxon>Rhodanobacteraceae</taxon>
        <taxon>Rhodanobacter</taxon>
    </lineage>
</organism>
<evidence type="ECO:0000313" key="3">
    <source>
        <dbReference type="Proteomes" id="UP000198725"/>
    </source>
</evidence>
<protein>
    <recommendedName>
        <fullName evidence="4">HEAT repeat domain-containing protein</fullName>
    </recommendedName>
</protein>
<evidence type="ECO:0000313" key="2">
    <source>
        <dbReference type="EMBL" id="SFL07140.1"/>
    </source>
</evidence>
<dbReference type="RefSeq" id="WP_008213767.1">
    <property type="nucleotide sequence ID" value="NZ_FOSR01000013.1"/>
</dbReference>
<gene>
    <name evidence="2" type="ORF">SAMN05192579_11351</name>
</gene>
<keyword evidence="1" id="KW-0732">Signal</keyword>
<dbReference type="Proteomes" id="UP000198725">
    <property type="component" value="Unassembled WGS sequence"/>
</dbReference>
<dbReference type="EMBL" id="FOSR01000013">
    <property type="protein sequence ID" value="SFL07140.1"/>
    <property type="molecule type" value="Genomic_DNA"/>
</dbReference>
<sequence>MRGSCILALGLACSLVATPLLAAGSPAHKTTHAASKKAEAKAAARDKALRGFQRDLVSVLAPRVDAQPLLGAALLARPLTNQPEVNSFHVLIHRAAQASDAGPAVTWAELSDCDAKAEACPNTKALAKLVTQAPDNAAVWLLKLGQDMRNMQKKDAHADLARAADAKLYDDYAGTSLKALAYAVATLPPPADTLDPAESAGPAGVQMMIAFGLAAAQPQPGLRVVAELCKSEADDATVKAECLKLGKTLEWGSSALARSLGLHLRETLNSDPAQQQDARNARRDLVWQVQNFAQLASRARNNKAEAQHLLALARNGGSQMSLILAALRDAHIPTEAPADAQPKASE</sequence>
<evidence type="ECO:0008006" key="4">
    <source>
        <dbReference type="Google" id="ProtNLM"/>
    </source>
</evidence>
<proteinExistence type="predicted"/>
<keyword evidence="3" id="KW-1185">Reference proteome</keyword>
<evidence type="ECO:0000256" key="1">
    <source>
        <dbReference type="SAM" id="SignalP"/>
    </source>
</evidence>
<name>A0A1I4EPY9_9GAMM</name>
<dbReference type="AlphaFoldDB" id="A0A1I4EPY9"/>
<reference evidence="3" key="1">
    <citation type="submission" date="2016-10" db="EMBL/GenBank/DDBJ databases">
        <authorList>
            <person name="Varghese N."/>
            <person name="Submissions S."/>
        </authorList>
    </citation>
    <scope>NUCLEOTIDE SEQUENCE [LARGE SCALE GENOMIC DNA]</scope>
    <source>
        <strain evidence="3">MO64</strain>
    </source>
</reference>
<accession>A0A1I4EPY9</accession>